<name>A0A380T874_9ZZZZ</name>
<keyword evidence="5" id="KW-1179">Viral genome integration</keyword>
<dbReference type="GO" id="GO:0075713">
    <property type="term" value="P:establishment of integrated proviral latency"/>
    <property type="evidence" value="ECO:0007669"/>
    <property type="project" value="UniProtKB-KW"/>
</dbReference>
<evidence type="ECO:0000256" key="6">
    <source>
        <dbReference type="ARBA" id="ARBA00023296"/>
    </source>
</evidence>
<evidence type="ECO:0000256" key="2">
    <source>
        <dbReference type="ARBA" id="ARBA00022908"/>
    </source>
</evidence>
<dbReference type="Pfam" id="PF22022">
    <property type="entry name" value="Phage_int_M"/>
    <property type="match status" value="1"/>
</dbReference>
<keyword evidence="6" id="KW-1160">Virus entry into host cell</keyword>
<dbReference type="GO" id="GO:0015074">
    <property type="term" value="P:DNA integration"/>
    <property type="evidence" value="ECO:0007669"/>
    <property type="project" value="UniProtKB-KW"/>
</dbReference>
<accession>A0A380T874</accession>
<dbReference type="GO" id="GO:0006310">
    <property type="term" value="P:DNA recombination"/>
    <property type="evidence" value="ECO:0007669"/>
    <property type="project" value="UniProtKB-KW"/>
</dbReference>
<dbReference type="InterPro" id="IPR002104">
    <property type="entry name" value="Integrase_catalytic"/>
</dbReference>
<dbReference type="InterPro" id="IPR050808">
    <property type="entry name" value="Phage_Integrase"/>
</dbReference>
<feature type="domain" description="Core-binding (CB)" evidence="8">
    <location>
        <begin position="93"/>
        <end position="174"/>
    </location>
</feature>
<dbReference type="Gene3D" id="1.10.443.10">
    <property type="entry name" value="Intergrase catalytic core"/>
    <property type="match status" value="1"/>
</dbReference>
<dbReference type="PROSITE" id="PS51900">
    <property type="entry name" value="CB"/>
    <property type="match status" value="1"/>
</dbReference>
<protein>
    <submittedName>
        <fullName evidence="9">Integrase</fullName>
    </submittedName>
</protein>
<dbReference type="PANTHER" id="PTHR30629">
    <property type="entry name" value="PROPHAGE INTEGRASE"/>
    <property type="match status" value="1"/>
</dbReference>
<dbReference type="InterPro" id="IPR038488">
    <property type="entry name" value="Integrase_DNA-bd_sf"/>
</dbReference>
<gene>
    <name evidence="9" type="ORF">DF3PB_10034</name>
</gene>
<organism evidence="9">
    <name type="scientific">metagenome</name>
    <dbReference type="NCBI Taxonomy" id="256318"/>
    <lineage>
        <taxon>unclassified sequences</taxon>
        <taxon>metagenomes</taxon>
    </lineage>
</organism>
<dbReference type="AlphaFoldDB" id="A0A380T874"/>
<keyword evidence="2" id="KW-0229">DNA integration</keyword>
<dbReference type="EMBL" id="UIDG01000001">
    <property type="protein sequence ID" value="SUS03281.1"/>
    <property type="molecule type" value="Genomic_DNA"/>
</dbReference>
<keyword evidence="4" id="KW-0233">DNA recombination</keyword>
<feature type="domain" description="Tyr recombinase" evidence="7">
    <location>
        <begin position="205"/>
        <end position="406"/>
    </location>
</feature>
<dbReference type="Pfam" id="PF13356">
    <property type="entry name" value="Arm-DNA-bind_3"/>
    <property type="match status" value="1"/>
</dbReference>
<dbReference type="InterPro" id="IPR025166">
    <property type="entry name" value="Integrase_DNA_bind_dom"/>
</dbReference>
<dbReference type="PROSITE" id="PS51898">
    <property type="entry name" value="TYR_RECOMBINASE"/>
    <property type="match status" value="1"/>
</dbReference>
<dbReference type="GO" id="GO:0046718">
    <property type="term" value="P:symbiont entry into host cell"/>
    <property type="evidence" value="ECO:0007669"/>
    <property type="project" value="UniProtKB-KW"/>
</dbReference>
<dbReference type="InterPro" id="IPR013762">
    <property type="entry name" value="Integrase-like_cat_sf"/>
</dbReference>
<evidence type="ECO:0000313" key="9">
    <source>
        <dbReference type="EMBL" id="SUS03281.1"/>
    </source>
</evidence>
<evidence type="ECO:0000256" key="5">
    <source>
        <dbReference type="ARBA" id="ARBA00023195"/>
    </source>
</evidence>
<dbReference type="SUPFAM" id="SSF56349">
    <property type="entry name" value="DNA breaking-rejoining enzymes"/>
    <property type="match status" value="1"/>
</dbReference>
<evidence type="ECO:0000259" key="8">
    <source>
        <dbReference type="PROSITE" id="PS51900"/>
    </source>
</evidence>
<evidence type="ECO:0000259" key="7">
    <source>
        <dbReference type="PROSITE" id="PS51898"/>
    </source>
</evidence>
<evidence type="ECO:0000256" key="4">
    <source>
        <dbReference type="ARBA" id="ARBA00023172"/>
    </source>
</evidence>
<dbReference type="Gene3D" id="3.30.160.390">
    <property type="entry name" value="Integrase, DNA-binding domain"/>
    <property type="match status" value="1"/>
</dbReference>
<dbReference type="GO" id="GO:0003677">
    <property type="term" value="F:DNA binding"/>
    <property type="evidence" value="ECO:0007669"/>
    <property type="project" value="UniProtKB-KW"/>
</dbReference>
<dbReference type="InterPro" id="IPR044068">
    <property type="entry name" value="CB"/>
</dbReference>
<evidence type="ECO:0000256" key="1">
    <source>
        <dbReference type="ARBA" id="ARBA00008857"/>
    </source>
</evidence>
<keyword evidence="3" id="KW-0238">DNA-binding</keyword>
<dbReference type="GO" id="GO:0044826">
    <property type="term" value="P:viral genome integration into host DNA"/>
    <property type="evidence" value="ECO:0007669"/>
    <property type="project" value="UniProtKB-KW"/>
</dbReference>
<sequence>MAQINLLKPRQVATLGAGFHSDGSNLYLRVSSPSSRQWVFRYSAGGRVRQLGLGSTVERTLADARAIAQKMREAVRDGTDPAALLNARDPDKMTFRAYAEELIETKRKEFRSQKWGKQWSSTLEAFVYPGIGNKRANDITLNDVEAILRPIWSTKTETASRVRSRVEAILDFAYVAEGIEKRNPAAFKGNLEHRGFGKPRKISPVKNHAAAHFSEIPAIMAELRERSSTTSLCLRFTILTWTRSSEARAASWEEIGSDATLWTIPPRRMKAGREHQVPLCVEAREILETMDKRRHKDSDAIFPGLHGGLISDVAINKVLHGLESVKRLDAAATERLRVNLCPKDRDDVFAHGATVHGFRATARSWGAAKTSFPPFVLELALAHVNKDRVESAYQRDAVLEKRRQLMDAWGRYCSNSNVVQLKREMRGLR</sequence>
<proteinExistence type="inferred from homology"/>
<comment type="similarity">
    <text evidence="1">Belongs to the 'phage' integrase family.</text>
</comment>
<dbReference type="InterPro" id="IPR010998">
    <property type="entry name" value="Integrase_recombinase_N"/>
</dbReference>
<dbReference type="CDD" id="cd00801">
    <property type="entry name" value="INT_P4_C"/>
    <property type="match status" value="1"/>
</dbReference>
<dbReference type="Gene3D" id="1.10.150.130">
    <property type="match status" value="1"/>
</dbReference>
<reference evidence="9" key="1">
    <citation type="submission" date="2018-07" db="EMBL/GenBank/DDBJ databases">
        <authorList>
            <person name="Quirk P.G."/>
            <person name="Krulwich T.A."/>
        </authorList>
    </citation>
    <scope>NUCLEOTIDE SEQUENCE</scope>
</reference>
<dbReference type="InterPro" id="IPR011010">
    <property type="entry name" value="DNA_brk_join_enz"/>
</dbReference>
<dbReference type="PANTHER" id="PTHR30629:SF2">
    <property type="entry name" value="PROPHAGE INTEGRASE INTS-RELATED"/>
    <property type="match status" value="1"/>
</dbReference>
<dbReference type="InterPro" id="IPR053876">
    <property type="entry name" value="Phage_int_M"/>
</dbReference>
<evidence type="ECO:0000256" key="3">
    <source>
        <dbReference type="ARBA" id="ARBA00023125"/>
    </source>
</evidence>
<dbReference type="Pfam" id="PF00589">
    <property type="entry name" value="Phage_integrase"/>
    <property type="match status" value="1"/>
</dbReference>